<dbReference type="EMBL" id="VJMH01006736">
    <property type="protein sequence ID" value="KAF0688317.1"/>
    <property type="molecule type" value="Genomic_DNA"/>
</dbReference>
<evidence type="ECO:0000313" key="3">
    <source>
        <dbReference type="EMBL" id="VFT96752.1"/>
    </source>
</evidence>
<protein>
    <submittedName>
        <fullName evidence="3">Aste57867_20056 protein</fullName>
    </submittedName>
</protein>
<feature type="domain" description="DDE-1" evidence="1">
    <location>
        <begin position="85"/>
        <end position="168"/>
    </location>
</feature>
<accession>A0A485LEP3</accession>
<gene>
    <name evidence="3" type="primary">Aste57867_20056</name>
    <name evidence="2" type="ORF">As57867_019990</name>
    <name evidence="3" type="ORF">ASTE57867_20056</name>
</gene>
<dbReference type="EMBL" id="CAADRA010006759">
    <property type="protein sequence ID" value="VFT96752.1"/>
    <property type="molecule type" value="Genomic_DNA"/>
</dbReference>
<dbReference type="Proteomes" id="UP000332933">
    <property type="component" value="Unassembled WGS sequence"/>
</dbReference>
<evidence type="ECO:0000259" key="1">
    <source>
        <dbReference type="Pfam" id="PF03184"/>
    </source>
</evidence>
<dbReference type="InterPro" id="IPR004875">
    <property type="entry name" value="DDE_SF_endonuclease_dom"/>
</dbReference>
<sequence length="180" mass="20658">MLEHNIDIIYNADQTGVNYESLSTKTLNPNKEDTVWIKCGGNTKERATAILLDYKVHGQDDCPRNFTLRNGFGKTVWMEVQQIQGRNGCQIYGNPSAWWNSDLSLAFLKFHFDGRRHQTTKMVLLLWDDFSAHFTDDIVAYAKSINVILERVPPRFTWIWQPADVVWILPLEGDAATILA</sequence>
<reference evidence="3 4" key="1">
    <citation type="submission" date="2019-03" db="EMBL/GenBank/DDBJ databases">
        <authorList>
            <person name="Gaulin E."/>
            <person name="Dumas B."/>
        </authorList>
    </citation>
    <scope>NUCLEOTIDE SEQUENCE [LARGE SCALE GENOMIC DNA]</scope>
    <source>
        <strain evidence="3">CBS 568.67</strain>
    </source>
</reference>
<dbReference type="GO" id="GO:0003676">
    <property type="term" value="F:nucleic acid binding"/>
    <property type="evidence" value="ECO:0007669"/>
    <property type="project" value="InterPro"/>
</dbReference>
<name>A0A485LEP3_9STRA</name>
<dbReference type="Pfam" id="PF03184">
    <property type="entry name" value="DDE_1"/>
    <property type="match status" value="1"/>
</dbReference>
<proteinExistence type="predicted"/>
<dbReference type="AlphaFoldDB" id="A0A485LEP3"/>
<reference evidence="2" key="2">
    <citation type="submission" date="2019-06" db="EMBL/GenBank/DDBJ databases">
        <title>Genomics analysis of Aphanomyces spp. identifies a new class of oomycete effector associated with host adaptation.</title>
        <authorList>
            <person name="Gaulin E."/>
        </authorList>
    </citation>
    <scope>NUCLEOTIDE SEQUENCE</scope>
    <source>
        <strain evidence="2">CBS 578.67</strain>
    </source>
</reference>
<organism evidence="3 4">
    <name type="scientific">Aphanomyces stellatus</name>
    <dbReference type="NCBI Taxonomy" id="120398"/>
    <lineage>
        <taxon>Eukaryota</taxon>
        <taxon>Sar</taxon>
        <taxon>Stramenopiles</taxon>
        <taxon>Oomycota</taxon>
        <taxon>Saprolegniomycetes</taxon>
        <taxon>Saprolegniales</taxon>
        <taxon>Verrucalvaceae</taxon>
        <taxon>Aphanomyces</taxon>
    </lineage>
</organism>
<evidence type="ECO:0000313" key="4">
    <source>
        <dbReference type="Proteomes" id="UP000332933"/>
    </source>
</evidence>
<keyword evidence="4" id="KW-1185">Reference proteome</keyword>
<dbReference type="OrthoDB" id="167117at2759"/>
<evidence type="ECO:0000313" key="2">
    <source>
        <dbReference type="EMBL" id="KAF0688317.1"/>
    </source>
</evidence>